<dbReference type="InterPro" id="IPR000719">
    <property type="entry name" value="Prot_kinase_dom"/>
</dbReference>
<dbReference type="RefSeq" id="WP_386668600.1">
    <property type="nucleotide sequence ID" value="NZ_JBHLTG010000002.1"/>
</dbReference>
<keyword evidence="4 9" id="KW-0418">Kinase</keyword>
<evidence type="ECO:0000313" key="10">
    <source>
        <dbReference type="Proteomes" id="UP001589896"/>
    </source>
</evidence>
<evidence type="ECO:0000256" key="2">
    <source>
        <dbReference type="ARBA" id="ARBA00022679"/>
    </source>
</evidence>
<dbReference type="EMBL" id="JBHLTG010000002">
    <property type="protein sequence ID" value="MFC0678605.1"/>
    <property type="molecule type" value="Genomic_DNA"/>
</dbReference>
<feature type="compositionally biased region" description="Acidic residues" evidence="6">
    <location>
        <begin position="715"/>
        <end position="730"/>
    </location>
</feature>
<feature type="compositionally biased region" description="Low complexity" evidence="6">
    <location>
        <begin position="578"/>
        <end position="596"/>
    </location>
</feature>
<feature type="compositionally biased region" description="Basic and acidic residues" evidence="6">
    <location>
        <begin position="500"/>
        <end position="517"/>
    </location>
</feature>
<evidence type="ECO:0000256" key="1">
    <source>
        <dbReference type="ARBA" id="ARBA00022527"/>
    </source>
</evidence>
<evidence type="ECO:0000256" key="7">
    <source>
        <dbReference type="SAM" id="Phobius"/>
    </source>
</evidence>
<feature type="region of interest" description="Disordered" evidence="6">
    <location>
        <begin position="570"/>
        <end position="600"/>
    </location>
</feature>
<comment type="caution">
    <text evidence="9">The sequence shown here is derived from an EMBL/GenBank/DDBJ whole genome shotgun (WGS) entry which is preliminary data.</text>
</comment>
<dbReference type="PROSITE" id="PS50011">
    <property type="entry name" value="PROTEIN_KINASE_DOM"/>
    <property type="match status" value="1"/>
</dbReference>
<sequence>MSLPQTLLAERYRLVRVIATGGMGVVWEAWDERLQRPVAIKELRTGAGVTDDEAEQAKNRAMREARITARLHHPHAVPVFDAVEHEGRPCLIMQYLPSTPLSAILRQRGRLQPHEVARIGAEIASALAAAHKLKIVHRDVKPGNILITEEGTAHISDFGISHALGDATLTRTGMVYGTPAYLAPEVARGGDSTYASDVFSLGSTLYAALEGEPPFGSDPNSIALLHRVASGDMTPPRHAGVLEPFLLDMLASEPKKRPSMKAIASLLAGLQKDVGSEKPTLPIPAAAGGAGVALQEPLRETGDEPTRAGGSGLPWPFSRRGHGTPKPAPAGAVGGGAVAAGAVAAGAAAGAAVAAAVGAAGGAAGAAPLSTDRMPEAATVASADATPRADSETAATARAEPDASAAPAAVEPEAEEAADTAVEPEAEEAADTAVEAEDEAEAAEEETEAADAGAAAADAEPEADADASAATAAAGAAEPEAESDGEPEPEPEDQAEPASEPEREPEPEPEPEPKPEPEAEPEPVPEPVSESHSEPEGGENVRPVAGAGIAGAGIVGAAGLGAAAASAAAPPAAPADAPPAADAAATSPTITRAAPTVPAPTRPAKTLAAATVQAPAAGSAATVAAPTAPTETGGTPPSTTRRRRGVVALLLAAAAVVLAAIFVVPMLSQLGQGSQGNPGPAAAPESADPDEPSPNESGSSGEAEGETKAPTPDPEPSEEPSEQPSEEPAEEPSKQEPDKEEPEPEDREQATTPGGAVTGYYALLPDDTDEAWERLTAKYQQGEAISRDYYEEFWDRFEDVTVTEVTPISDTEVQATVTYIYDDGSQEPERRYFRFVREDGILKIDDSGTV</sequence>
<organism evidence="9 10">
    <name type="scientific">Lysobacter korlensis</name>
    <dbReference type="NCBI Taxonomy" id="553636"/>
    <lineage>
        <taxon>Bacteria</taxon>
        <taxon>Pseudomonadati</taxon>
        <taxon>Pseudomonadota</taxon>
        <taxon>Gammaproteobacteria</taxon>
        <taxon>Lysobacterales</taxon>
        <taxon>Lysobacteraceae</taxon>
        <taxon>Lysobacter</taxon>
    </lineage>
</organism>
<dbReference type="InterPro" id="IPR030616">
    <property type="entry name" value="Aur-like"/>
</dbReference>
<feature type="transmembrane region" description="Helical" evidence="7">
    <location>
        <begin position="646"/>
        <end position="667"/>
    </location>
</feature>
<feature type="compositionally biased region" description="Low complexity" evidence="6">
    <location>
        <begin position="392"/>
        <end position="411"/>
    </location>
</feature>
<evidence type="ECO:0000256" key="6">
    <source>
        <dbReference type="SAM" id="MobiDB-lite"/>
    </source>
</evidence>
<keyword evidence="5" id="KW-0067">ATP-binding</keyword>
<feature type="region of interest" description="Disordered" evidence="6">
    <location>
        <begin position="376"/>
        <end position="544"/>
    </location>
</feature>
<dbReference type="InterPro" id="IPR011009">
    <property type="entry name" value="Kinase-like_dom_sf"/>
</dbReference>
<evidence type="ECO:0000256" key="3">
    <source>
        <dbReference type="ARBA" id="ARBA00022741"/>
    </source>
</evidence>
<dbReference type="Proteomes" id="UP001589896">
    <property type="component" value="Unassembled WGS sequence"/>
</dbReference>
<dbReference type="PANTHER" id="PTHR24350">
    <property type="entry name" value="SERINE/THREONINE-PROTEIN KINASE IAL-RELATED"/>
    <property type="match status" value="1"/>
</dbReference>
<dbReference type="InterPro" id="IPR008271">
    <property type="entry name" value="Ser/Thr_kinase_AS"/>
</dbReference>
<feature type="region of interest" description="Disordered" evidence="6">
    <location>
        <begin position="300"/>
        <end position="332"/>
    </location>
</feature>
<accession>A0ABV6RNN2</accession>
<name>A0ABV6RNN2_9GAMM</name>
<dbReference type="Pfam" id="PF00069">
    <property type="entry name" value="Pkinase"/>
    <property type="match status" value="1"/>
</dbReference>
<reference evidence="9 10" key="1">
    <citation type="submission" date="2024-09" db="EMBL/GenBank/DDBJ databases">
        <authorList>
            <person name="Sun Q."/>
            <person name="Mori K."/>
        </authorList>
    </citation>
    <scope>NUCLEOTIDE SEQUENCE [LARGE SCALE GENOMIC DNA]</scope>
    <source>
        <strain evidence="9 10">KCTC 23076</strain>
    </source>
</reference>
<dbReference type="Gene3D" id="3.30.200.20">
    <property type="entry name" value="Phosphorylase Kinase, domain 1"/>
    <property type="match status" value="1"/>
</dbReference>
<keyword evidence="1" id="KW-0723">Serine/threonine-protein kinase</keyword>
<feature type="compositionally biased region" description="Acidic residues" evidence="6">
    <location>
        <begin position="479"/>
        <end position="495"/>
    </location>
</feature>
<dbReference type="PROSITE" id="PS00108">
    <property type="entry name" value="PROTEIN_KINASE_ST"/>
    <property type="match status" value="1"/>
</dbReference>
<keyword evidence="7" id="KW-0812">Transmembrane</keyword>
<feature type="compositionally biased region" description="Acidic residues" evidence="6">
    <location>
        <begin position="412"/>
        <end position="449"/>
    </location>
</feature>
<feature type="region of interest" description="Disordered" evidence="6">
    <location>
        <begin position="620"/>
        <end position="640"/>
    </location>
</feature>
<gene>
    <name evidence="9" type="ORF">ACFFGH_12215</name>
</gene>
<evidence type="ECO:0000259" key="8">
    <source>
        <dbReference type="PROSITE" id="PS50011"/>
    </source>
</evidence>
<protein>
    <submittedName>
        <fullName evidence="9">Serine/threonine-protein kinase</fullName>
        <ecNumber evidence="9">2.7.11.1</ecNumber>
    </submittedName>
</protein>
<keyword evidence="10" id="KW-1185">Reference proteome</keyword>
<keyword evidence="7" id="KW-1133">Transmembrane helix</keyword>
<dbReference type="GO" id="GO:0004674">
    <property type="term" value="F:protein serine/threonine kinase activity"/>
    <property type="evidence" value="ECO:0007669"/>
    <property type="project" value="UniProtKB-EC"/>
</dbReference>
<feature type="domain" description="Protein kinase" evidence="8">
    <location>
        <begin position="12"/>
        <end position="281"/>
    </location>
</feature>
<keyword evidence="3" id="KW-0547">Nucleotide-binding</keyword>
<dbReference type="SMART" id="SM00220">
    <property type="entry name" value="S_TKc"/>
    <property type="match status" value="1"/>
</dbReference>
<keyword evidence="7" id="KW-0472">Membrane</keyword>
<dbReference type="SUPFAM" id="SSF56112">
    <property type="entry name" value="Protein kinase-like (PK-like)"/>
    <property type="match status" value="1"/>
</dbReference>
<dbReference type="Gene3D" id="1.10.510.10">
    <property type="entry name" value="Transferase(Phosphotransferase) domain 1"/>
    <property type="match status" value="1"/>
</dbReference>
<evidence type="ECO:0000256" key="4">
    <source>
        <dbReference type="ARBA" id="ARBA00022777"/>
    </source>
</evidence>
<keyword evidence="2 9" id="KW-0808">Transferase</keyword>
<evidence type="ECO:0000313" key="9">
    <source>
        <dbReference type="EMBL" id="MFC0678605.1"/>
    </source>
</evidence>
<feature type="compositionally biased region" description="Low complexity" evidence="6">
    <location>
        <begin position="620"/>
        <end position="639"/>
    </location>
</feature>
<dbReference type="EC" id="2.7.11.1" evidence="9"/>
<evidence type="ECO:0000256" key="5">
    <source>
        <dbReference type="ARBA" id="ARBA00022840"/>
    </source>
</evidence>
<proteinExistence type="predicted"/>
<feature type="compositionally biased region" description="Low complexity" evidence="6">
    <location>
        <begin position="466"/>
        <end position="478"/>
    </location>
</feature>
<dbReference type="CDD" id="cd14014">
    <property type="entry name" value="STKc_PknB_like"/>
    <property type="match status" value="1"/>
</dbReference>
<feature type="region of interest" description="Disordered" evidence="6">
    <location>
        <begin position="672"/>
        <end position="761"/>
    </location>
</feature>